<evidence type="ECO:0000256" key="1">
    <source>
        <dbReference type="ARBA" id="ARBA00022741"/>
    </source>
</evidence>
<evidence type="ECO:0000256" key="2">
    <source>
        <dbReference type="ARBA" id="ARBA00022801"/>
    </source>
</evidence>
<name>A0A4Y2BT84_ARAVE</name>
<dbReference type="Proteomes" id="UP000499080">
    <property type="component" value="Unassembled WGS sequence"/>
</dbReference>
<dbReference type="InterPro" id="IPR051620">
    <property type="entry name" value="ORF904-like_C"/>
</dbReference>
<comment type="caution">
    <text evidence="6">The sequence shown here is derived from an EMBL/GenBank/DDBJ whole genome shotgun (WGS) entry which is preliminary data.</text>
</comment>
<dbReference type="AlphaFoldDB" id="A0A4Y2BT84"/>
<evidence type="ECO:0000259" key="5">
    <source>
        <dbReference type="PROSITE" id="PS51206"/>
    </source>
</evidence>
<feature type="compositionally biased region" description="Polar residues" evidence="4">
    <location>
        <begin position="224"/>
        <end position="236"/>
    </location>
</feature>
<evidence type="ECO:0000256" key="3">
    <source>
        <dbReference type="ARBA" id="ARBA00022840"/>
    </source>
</evidence>
<feature type="domain" description="SF3 helicase" evidence="5">
    <location>
        <begin position="1"/>
        <end position="158"/>
    </location>
</feature>
<feature type="compositionally biased region" description="Acidic residues" evidence="4">
    <location>
        <begin position="200"/>
        <end position="210"/>
    </location>
</feature>
<keyword evidence="7" id="KW-1185">Reference proteome</keyword>
<gene>
    <name evidence="6" type="ORF">AVEN_274335_1</name>
</gene>
<dbReference type="InterPro" id="IPR027417">
    <property type="entry name" value="P-loop_NTPase"/>
</dbReference>
<sequence>MLMYILDVLASAFIATNYERKFFVLKGLTSNGKSKLFELLGKVFGGYFHNIQSDNLKPGSATSNATPELASTLFSCRVLTLEELKGKLNENRVKQITGNSHVTFRNMYENNVGGIPTTKVFCTTNKLPECQATKAFEEHVVALPFHATFSDKAPTTTAEQVRQNVYPKDTDLNLGSFRYVSVLDRLESSQPQRIENACLQEDDDEEDPVNEEVHDEPASKRMKSSPTTQQSVVFYY</sequence>
<dbReference type="EMBL" id="BGPR01236738">
    <property type="protein sequence ID" value="GBL95420.1"/>
    <property type="molecule type" value="Genomic_DNA"/>
</dbReference>
<dbReference type="PANTHER" id="PTHR35372:SF2">
    <property type="entry name" value="SF3 HELICASE DOMAIN-CONTAINING PROTEIN"/>
    <property type="match status" value="1"/>
</dbReference>
<evidence type="ECO:0000313" key="7">
    <source>
        <dbReference type="Proteomes" id="UP000499080"/>
    </source>
</evidence>
<dbReference type="InterPro" id="IPR014015">
    <property type="entry name" value="Helicase_SF3_DNA-vir"/>
</dbReference>
<proteinExistence type="predicted"/>
<dbReference type="PANTHER" id="PTHR35372">
    <property type="entry name" value="ATP BINDING PROTEIN-RELATED"/>
    <property type="match status" value="1"/>
</dbReference>
<protein>
    <recommendedName>
        <fullName evidence="5">SF3 helicase domain-containing protein</fullName>
    </recommendedName>
</protein>
<reference evidence="6 7" key="1">
    <citation type="journal article" date="2019" name="Sci. Rep.">
        <title>Orb-weaving spider Araneus ventricosus genome elucidates the spidroin gene catalogue.</title>
        <authorList>
            <person name="Kono N."/>
            <person name="Nakamura H."/>
            <person name="Ohtoshi R."/>
            <person name="Moran D.A.P."/>
            <person name="Shinohara A."/>
            <person name="Yoshida Y."/>
            <person name="Fujiwara M."/>
            <person name="Mori M."/>
            <person name="Tomita M."/>
            <person name="Arakawa K."/>
        </authorList>
    </citation>
    <scope>NUCLEOTIDE SEQUENCE [LARGE SCALE GENOMIC DNA]</scope>
</reference>
<dbReference type="Pfam" id="PF19263">
    <property type="entry name" value="DUF5906"/>
    <property type="match status" value="1"/>
</dbReference>
<dbReference type="InterPro" id="IPR045455">
    <property type="entry name" value="NrS-1_pol-like_helicase"/>
</dbReference>
<dbReference type="OrthoDB" id="6423266at2759"/>
<evidence type="ECO:0000256" key="4">
    <source>
        <dbReference type="SAM" id="MobiDB-lite"/>
    </source>
</evidence>
<dbReference type="GO" id="GO:0005524">
    <property type="term" value="F:ATP binding"/>
    <property type="evidence" value="ECO:0007669"/>
    <property type="project" value="UniProtKB-KW"/>
</dbReference>
<keyword evidence="2" id="KW-0378">Hydrolase</keyword>
<feature type="region of interest" description="Disordered" evidence="4">
    <location>
        <begin position="198"/>
        <end position="236"/>
    </location>
</feature>
<dbReference type="PROSITE" id="PS51206">
    <property type="entry name" value="SF3_HELICASE_1"/>
    <property type="match status" value="1"/>
</dbReference>
<dbReference type="Gene3D" id="3.40.50.300">
    <property type="entry name" value="P-loop containing nucleotide triphosphate hydrolases"/>
    <property type="match status" value="1"/>
</dbReference>
<organism evidence="6 7">
    <name type="scientific">Araneus ventricosus</name>
    <name type="common">Orbweaver spider</name>
    <name type="synonym">Epeira ventricosa</name>
    <dbReference type="NCBI Taxonomy" id="182803"/>
    <lineage>
        <taxon>Eukaryota</taxon>
        <taxon>Metazoa</taxon>
        <taxon>Ecdysozoa</taxon>
        <taxon>Arthropoda</taxon>
        <taxon>Chelicerata</taxon>
        <taxon>Arachnida</taxon>
        <taxon>Araneae</taxon>
        <taxon>Araneomorphae</taxon>
        <taxon>Entelegynae</taxon>
        <taxon>Araneoidea</taxon>
        <taxon>Araneidae</taxon>
        <taxon>Araneus</taxon>
    </lineage>
</organism>
<accession>A0A4Y2BT84</accession>
<dbReference type="GO" id="GO:0016787">
    <property type="term" value="F:hydrolase activity"/>
    <property type="evidence" value="ECO:0007669"/>
    <property type="project" value="UniProtKB-KW"/>
</dbReference>
<evidence type="ECO:0000313" key="6">
    <source>
        <dbReference type="EMBL" id="GBL95420.1"/>
    </source>
</evidence>
<keyword evidence="1" id="KW-0547">Nucleotide-binding</keyword>
<keyword evidence="3" id="KW-0067">ATP-binding</keyword>